<reference evidence="2 3" key="1">
    <citation type="submission" date="2013-04" db="EMBL/GenBank/DDBJ databases">
        <title>Hyphomonas sp. T24B3 Genome Sequencing.</title>
        <authorList>
            <person name="Lai Q."/>
            <person name="Shao Z."/>
        </authorList>
    </citation>
    <scope>NUCLEOTIDE SEQUENCE [LARGE SCALE GENOMIC DNA]</scope>
    <source>
        <strain evidence="2 3">T24B3</strain>
    </source>
</reference>
<dbReference type="Proteomes" id="UP000249123">
    <property type="component" value="Unassembled WGS sequence"/>
</dbReference>
<accession>A0A328JT72</accession>
<dbReference type="GO" id="GO:0005737">
    <property type="term" value="C:cytoplasm"/>
    <property type="evidence" value="ECO:0007669"/>
    <property type="project" value="TreeGrafter"/>
</dbReference>
<protein>
    <recommendedName>
        <fullName evidence="1">Alpha-ribazole phosphatase</fullName>
        <ecNumber evidence="1">3.1.3.73</ecNumber>
    </recommendedName>
</protein>
<name>A0A062TZE6_9PROT</name>
<dbReference type="SUPFAM" id="SSF53254">
    <property type="entry name" value="Phosphoglycerate mutase-like"/>
    <property type="match status" value="1"/>
</dbReference>
<dbReference type="InterPro" id="IPR050275">
    <property type="entry name" value="PGM_Phosphatase"/>
</dbReference>
<gene>
    <name evidence="2" type="ORF">HY3_13230</name>
</gene>
<organism evidence="2 3">
    <name type="scientific">Hyphomonas pacifica</name>
    <dbReference type="NCBI Taxonomy" id="1280941"/>
    <lineage>
        <taxon>Bacteria</taxon>
        <taxon>Pseudomonadati</taxon>
        <taxon>Pseudomonadota</taxon>
        <taxon>Alphaproteobacteria</taxon>
        <taxon>Hyphomonadales</taxon>
        <taxon>Hyphomonadaceae</taxon>
        <taxon>Hyphomonas</taxon>
    </lineage>
</organism>
<dbReference type="STRING" id="1280941.HY2_13160"/>
<evidence type="ECO:0000256" key="1">
    <source>
        <dbReference type="NCBIfam" id="TIGR03162"/>
    </source>
</evidence>
<dbReference type="eggNOG" id="COG0406">
    <property type="taxonomic scope" value="Bacteria"/>
</dbReference>
<dbReference type="InterPro" id="IPR013078">
    <property type="entry name" value="His_Pase_superF_clade-1"/>
</dbReference>
<dbReference type="PANTHER" id="PTHR48100:SF59">
    <property type="entry name" value="ADENOSYLCOBALAMIN_ALPHA-RIBAZOLE PHOSPHATASE"/>
    <property type="match status" value="1"/>
</dbReference>
<dbReference type="PANTHER" id="PTHR48100">
    <property type="entry name" value="BROAD-SPECIFICITY PHOSPHATASE YOR283W-RELATED"/>
    <property type="match status" value="1"/>
</dbReference>
<proteinExistence type="predicted"/>
<comment type="caution">
    <text evidence="2">The sequence shown here is derived from an EMBL/GenBank/DDBJ whole genome shotgun (WGS) entry which is preliminary data.</text>
</comment>
<dbReference type="NCBIfam" id="TIGR03162">
    <property type="entry name" value="ribazole_cobC"/>
    <property type="match status" value="1"/>
</dbReference>
<dbReference type="EC" id="3.1.3.73" evidence="1"/>
<keyword evidence="3" id="KW-1185">Reference proteome</keyword>
<dbReference type="Gene3D" id="3.40.50.1240">
    <property type="entry name" value="Phosphoglycerate mutase-like"/>
    <property type="match status" value="1"/>
</dbReference>
<sequence length="177" mass="19653">MALILLRHTQPDITPGICYGRSDISLPGSFTSDAEAVLATLPEFDRIVSSPLTRCRKLAEFVARHHDISVSVETRLQEMDFGKWECCPWSDIPRKELDIWANSFFHARPHGGESVAMLKARSLEALAEWNTPDTTTLVVTHAGVIKMALAKSAAATDHNQTINYGCFEILTEVRTAE</sequence>
<dbReference type="InterPro" id="IPR017578">
    <property type="entry name" value="Ribazole_CobC"/>
</dbReference>
<dbReference type="RefSeq" id="WP_051594848.1">
    <property type="nucleotide sequence ID" value="NZ_AWFA01000021.1"/>
</dbReference>
<dbReference type="AlphaFoldDB" id="A0A062TZE6"/>
<dbReference type="OrthoDB" id="9781415at2"/>
<accession>A0A062TZE6</accession>
<evidence type="ECO:0000313" key="3">
    <source>
        <dbReference type="Proteomes" id="UP000249123"/>
    </source>
</evidence>
<dbReference type="CDD" id="cd07067">
    <property type="entry name" value="HP_PGM_like"/>
    <property type="match status" value="1"/>
</dbReference>
<dbReference type="GO" id="GO:0043755">
    <property type="term" value="F:alpha-ribazole phosphatase activity"/>
    <property type="evidence" value="ECO:0007669"/>
    <property type="project" value="UniProtKB-UniRule"/>
</dbReference>
<evidence type="ECO:0000313" key="2">
    <source>
        <dbReference type="EMBL" id="RAN33398.1"/>
    </source>
</evidence>
<dbReference type="InterPro" id="IPR029033">
    <property type="entry name" value="His_PPase_superfam"/>
</dbReference>
<dbReference type="EMBL" id="AWFB01000021">
    <property type="protein sequence ID" value="RAN33398.1"/>
    <property type="molecule type" value="Genomic_DNA"/>
</dbReference>
<dbReference type="SMART" id="SM00855">
    <property type="entry name" value="PGAM"/>
    <property type="match status" value="1"/>
</dbReference>
<dbReference type="Pfam" id="PF00300">
    <property type="entry name" value="His_Phos_1"/>
    <property type="match status" value="1"/>
</dbReference>
<dbReference type="GO" id="GO:0009236">
    <property type="term" value="P:cobalamin biosynthetic process"/>
    <property type="evidence" value="ECO:0007669"/>
    <property type="project" value="UniProtKB-UniRule"/>
</dbReference>